<dbReference type="Pfam" id="PF00990">
    <property type="entry name" value="GGDEF"/>
    <property type="match status" value="1"/>
</dbReference>
<dbReference type="InterPro" id="IPR000160">
    <property type="entry name" value="GGDEF_dom"/>
</dbReference>
<dbReference type="InterPro" id="IPR000014">
    <property type="entry name" value="PAS"/>
</dbReference>
<protein>
    <submittedName>
        <fullName evidence="3">Diguanylate cyclase</fullName>
        <ecNumber evidence="3">2.7.7.65</ecNumber>
    </submittedName>
</protein>
<keyword evidence="3" id="KW-0548">Nucleotidyltransferase</keyword>
<name>A0ABS5QE12_9PROT</name>
<dbReference type="PANTHER" id="PTHR44757">
    <property type="entry name" value="DIGUANYLATE CYCLASE DGCP"/>
    <property type="match status" value="1"/>
</dbReference>
<dbReference type="Gene3D" id="3.30.450.20">
    <property type="entry name" value="PAS domain"/>
    <property type="match status" value="1"/>
</dbReference>
<organism evidence="3 4">
    <name type="scientific">Roseococcus pinisoli</name>
    <dbReference type="NCBI Taxonomy" id="2835040"/>
    <lineage>
        <taxon>Bacteria</taxon>
        <taxon>Pseudomonadati</taxon>
        <taxon>Pseudomonadota</taxon>
        <taxon>Alphaproteobacteria</taxon>
        <taxon>Acetobacterales</taxon>
        <taxon>Roseomonadaceae</taxon>
        <taxon>Roseococcus</taxon>
    </lineage>
</organism>
<reference evidence="3 4" key="1">
    <citation type="submission" date="2021-05" db="EMBL/GenBank/DDBJ databases">
        <title>Roseococcus sp. XZZS9, whole genome shotgun sequencing project.</title>
        <authorList>
            <person name="Zhao G."/>
            <person name="Shen L."/>
        </authorList>
    </citation>
    <scope>NUCLEOTIDE SEQUENCE [LARGE SCALE GENOMIC DNA]</scope>
    <source>
        <strain evidence="3 4">XZZS9</strain>
    </source>
</reference>
<feature type="domain" description="GGDEF" evidence="2">
    <location>
        <begin position="181"/>
        <end position="310"/>
    </location>
</feature>
<dbReference type="CDD" id="cd00130">
    <property type="entry name" value="PAS"/>
    <property type="match status" value="1"/>
</dbReference>
<accession>A0ABS5QE12</accession>
<dbReference type="EMBL" id="JAHCDA010000002">
    <property type="protein sequence ID" value="MBS7811772.1"/>
    <property type="molecule type" value="Genomic_DNA"/>
</dbReference>
<dbReference type="InterPro" id="IPR029787">
    <property type="entry name" value="Nucleotide_cyclase"/>
</dbReference>
<proteinExistence type="predicted"/>
<evidence type="ECO:0000259" key="1">
    <source>
        <dbReference type="PROSITE" id="PS50112"/>
    </source>
</evidence>
<comment type="caution">
    <text evidence="3">The sequence shown here is derived from an EMBL/GenBank/DDBJ whole genome shotgun (WGS) entry which is preliminary data.</text>
</comment>
<dbReference type="InterPro" id="IPR052155">
    <property type="entry name" value="Biofilm_reg_signaling"/>
</dbReference>
<dbReference type="SUPFAM" id="SSF55073">
    <property type="entry name" value="Nucleotide cyclase"/>
    <property type="match status" value="1"/>
</dbReference>
<gene>
    <name evidence="3" type="ORF">KHU32_12555</name>
</gene>
<dbReference type="SMART" id="SM00091">
    <property type="entry name" value="PAS"/>
    <property type="match status" value="1"/>
</dbReference>
<keyword evidence="4" id="KW-1185">Reference proteome</keyword>
<feature type="domain" description="PAS" evidence="1">
    <location>
        <begin position="21"/>
        <end position="72"/>
    </location>
</feature>
<dbReference type="PANTHER" id="PTHR44757:SF2">
    <property type="entry name" value="BIOFILM ARCHITECTURE MAINTENANCE PROTEIN MBAA"/>
    <property type="match status" value="1"/>
</dbReference>
<dbReference type="GO" id="GO:0052621">
    <property type="term" value="F:diguanylate cyclase activity"/>
    <property type="evidence" value="ECO:0007669"/>
    <property type="project" value="UniProtKB-EC"/>
</dbReference>
<dbReference type="Pfam" id="PF13426">
    <property type="entry name" value="PAS_9"/>
    <property type="match status" value="1"/>
</dbReference>
<evidence type="ECO:0000313" key="4">
    <source>
        <dbReference type="Proteomes" id="UP000766336"/>
    </source>
</evidence>
<dbReference type="NCBIfam" id="TIGR00254">
    <property type="entry name" value="GGDEF"/>
    <property type="match status" value="1"/>
</dbReference>
<dbReference type="NCBIfam" id="TIGR00229">
    <property type="entry name" value="sensory_box"/>
    <property type="match status" value="1"/>
</dbReference>
<dbReference type="PROSITE" id="PS50112">
    <property type="entry name" value="PAS"/>
    <property type="match status" value="1"/>
</dbReference>
<keyword evidence="3" id="KW-0808">Transferase</keyword>
<dbReference type="Proteomes" id="UP000766336">
    <property type="component" value="Unassembled WGS sequence"/>
</dbReference>
<dbReference type="PROSITE" id="PS50887">
    <property type="entry name" value="GGDEF"/>
    <property type="match status" value="1"/>
</dbReference>
<dbReference type="Gene3D" id="3.30.70.270">
    <property type="match status" value="1"/>
</dbReference>
<sequence length="310" mass="33078">MTDRPIADGTLRRRASSRRGLAPDFRAIVDSLQHTVVVTDAVLDPPGPTILYVNPAFTRMTGYTPDEVIGRSPRLLQGPGTDQITIRSIGAALRRGEGGIWKLMNQGRDGAPYWVELRIAPLRGAEGRVDQFVAFQRPSHPDMEWADVAGADTGRDALTGLPDRRTLLAEVQRHLQGRGAGQLCFAYLSIDHFAALTAAETSMGDAVLLGFADILSANLRRSDGLGRLGGEEFGISMPGIRPAEAQALAERLRRSIEAQPIATPAGPLATVCSIGLSMGRPGETLAELVERADSALEAARRAGGNRVVSG</sequence>
<dbReference type="SMART" id="SM00267">
    <property type="entry name" value="GGDEF"/>
    <property type="match status" value="1"/>
</dbReference>
<dbReference type="CDD" id="cd01949">
    <property type="entry name" value="GGDEF"/>
    <property type="match status" value="1"/>
</dbReference>
<dbReference type="RefSeq" id="WP_213670422.1">
    <property type="nucleotide sequence ID" value="NZ_JAHCDA010000002.1"/>
</dbReference>
<dbReference type="EC" id="2.7.7.65" evidence="3"/>
<dbReference type="SUPFAM" id="SSF55785">
    <property type="entry name" value="PYP-like sensor domain (PAS domain)"/>
    <property type="match status" value="1"/>
</dbReference>
<evidence type="ECO:0000259" key="2">
    <source>
        <dbReference type="PROSITE" id="PS50887"/>
    </source>
</evidence>
<dbReference type="InterPro" id="IPR043128">
    <property type="entry name" value="Rev_trsase/Diguanyl_cyclase"/>
</dbReference>
<evidence type="ECO:0000313" key="3">
    <source>
        <dbReference type="EMBL" id="MBS7811772.1"/>
    </source>
</evidence>
<dbReference type="InterPro" id="IPR035965">
    <property type="entry name" value="PAS-like_dom_sf"/>
</dbReference>